<dbReference type="AlphaFoldDB" id="A0A914HML0"/>
<dbReference type="WBParaSite" id="Gr19_v10_g2550.t1">
    <property type="protein sequence ID" value="Gr19_v10_g2550.t1"/>
    <property type="gene ID" value="Gr19_v10_g2550"/>
</dbReference>
<proteinExistence type="predicted"/>
<name>A0A914HML0_GLORO</name>
<organism evidence="1 2">
    <name type="scientific">Globodera rostochiensis</name>
    <name type="common">Golden nematode worm</name>
    <name type="synonym">Heterodera rostochiensis</name>
    <dbReference type="NCBI Taxonomy" id="31243"/>
    <lineage>
        <taxon>Eukaryota</taxon>
        <taxon>Metazoa</taxon>
        <taxon>Ecdysozoa</taxon>
        <taxon>Nematoda</taxon>
        <taxon>Chromadorea</taxon>
        <taxon>Rhabditida</taxon>
        <taxon>Tylenchina</taxon>
        <taxon>Tylenchomorpha</taxon>
        <taxon>Tylenchoidea</taxon>
        <taxon>Heteroderidae</taxon>
        <taxon>Heteroderinae</taxon>
        <taxon>Globodera</taxon>
    </lineage>
</organism>
<evidence type="ECO:0000313" key="2">
    <source>
        <dbReference type="WBParaSite" id="Gr19_v10_g2550.t1"/>
    </source>
</evidence>
<evidence type="ECO:0000313" key="1">
    <source>
        <dbReference type="Proteomes" id="UP000887572"/>
    </source>
</evidence>
<protein>
    <submittedName>
        <fullName evidence="2">Ovule protein</fullName>
    </submittedName>
</protein>
<dbReference type="Proteomes" id="UP000887572">
    <property type="component" value="Unplaced"/>
</dbReference>
<accession>A0A914HML0</accession>
<sequence length="83" mass="9827">MESEMVVKKLLVEHRGKDEARVSSNLAYFSLFEIPNCFTFSSIRREIAQFPPISEHSPFCKEFLYTLQKLEIFHSSSIKFLHW</sequence>
<reference evidence="2" key="1">
    <citation type="submission" date="2022-11" db="UniProtKB">
        <authorList>
            <consortium name="WormBaseParasite"/>
        </authorList>
    </citation>
    <scope>IDENTIFICATION</scope>
</reference>
<keyword evidence="1" id="KW-1185">Reference proteome</keyword>